<feature type="region of interest" description="Disordered" evidence="1">
    <location>
        <begin position="1"/>
        <end position="217"/>
    </location>
</feature>
<accession>A0AAN7ZJV2</accession>
<gene>
    <name evidence="2" type="ORF">RI129_006667</name>
</gene>
<dbReference type="Proteomes" id="UP001329430">
    <property type="component" value="Chromosome 4"/>
</dbReference>
<proteinExistence type="predicted"/>
<sequence length="452" mass="50357">MSQKLGKRTKKQGDDEGGSGEFKTPDNTKTKEETLKSAKNKNETTKGGEADEGKKGPVKDVDHHNGENSDSQAKPLKRSLRTRSRSNTPSIKSNEAPNGVKEDEKEKEDKAEEKEDKSDNDSSSTEEVTVKEPEIILKEVIVNIQTLQTEEFETKNTKPPSPSTSVEMDPLILDKEDEEPIPELQFDENDIDVESEGSNSRCKTRRSHSRNISTPKTPRIADQEAEELEIVDQLCDSRAGSVTPKKITPSNDINVININLQPSEEIIDLNDTSDTYSSASTDNLSTKAVAGNDATRNFDFTAQDSSMFDGNTTSNSNFSSRSYADTVKGLSGRRGIHSINRDNYRRLLLKSSVDGKGDIYSDYESVQKITMGIKRKSRSFSPIASKRVKSDSPGFLSYLSSPITNFRHTFKKTSTPQLLMVEKCDFDAEEDFDKIKLENGIGDEHKKWCSIM</sequence>
<reference evidence="2 3" key="1">
    <citation type="journal article" date="2024" name="Insects">
        <title>An Improved Chromosome-Level Genome Assembly of the Firefly Pyrocoelia pectoralis.</title>
        <authorList>
            <person name="Fu X."/>
            <person name="Meyer-Rochow V.B."/>
            <person name="Ballantyne L."/>
            <person name="Zhu X."/>
        </authorList>
    </citation>
    <scope>NUCLEOTIDE SEQUENCE [LARGE SCALE GENOMIC DNA]</scope>
    <source>
        <strain evidence="2">XCY_ONT2</strain>
    </source>
</reference>
<organism evidence="2 3">
    <name type="scientific">Pyrocoelia pectoralis</name>
    <dbReference type="NCBI Taxonomy" id="417401"/>
    <lineage>
        <taxon>Eukaryota</taxon>
        <taxon>Metazoa</taxon>
        <taxon>Ecdysozoa</taxon>
        <taxon>Arthropoda</taxon>
        <taxon>Hexapoda</taxon>
        <taxon>Insecta</taxon>
        <taxon>Pterygota</taxon>
        <taxon>Neoptera</taxon>
        <taxon>Endopterygota</taxon>
        <taxon>Coleoptera</taxon>
        <taxon>Polyphaga</taxon>
        <taxon>Elateriformia</taxon>
        <taxon>Elateroidea</taxon>
        <taxon>Lampyridae</taxon>
        <taxon>Lampyrinae</taxon>
        <taxon>Pyrocoelia</taxon>
    </lineage>
</organism>
<feature type="compositionally biased region" description="Basic and acidic residues" evidence="1">
    <location>
        <begin position="100"/>
        <end position="120"/>
    </location>
</feature>
<protein>
    <submittedName>
        <fullName evidence="2">Uncharacterized protein</fullName>
    </submittedName>
</protein>
<feature type="compositionally biased region" description="Polar residues" evidence="1">
    <location>
        <begin position="85"/>
        <end position="96"/>
    </location>
</feature>
<evidence type="ECO:0000313" key="2">
    <source>
        <dbReference type="EMBL" id="KAK5645367.1"/>
    </source>
</evidence>
<feature type="compositionally biased region" description="Basic residues" evidence="1">
    <location>
        <begin position="75"/>
        <end position="84"/>
    </location>
</feature>
<name>A0AAN7ZJV2_9COLE</name>
<evidence type="ECO:0000256" key="1">
    <source>
        <dbReference type="SAM" id="MobiDB-lite"/>
    </source>
</evidence>
<feature type="compositionally biased region" description="Acidic residues" evidence="1">
    <location>
        <begin position="175"/>
        <end position="195"/>
    </location>
</feature>
<feature type="compositionally biased region" description="Basic and acidic residues" evidence="1">
    <location>
        <begin position="128"/>
        <end position="137"/>
    </location>
</feature>
<dbReference type="EMBL" id="JAVRBK010000004">
    <property type="protein sequence ID" value="KAK5645367.1"/>
    <property type="molecule type" value="Genomic_DNA"/>
</dbReference>
<comment type="caution">
    <text evidence="2">The sequence shown here is derived from an EMBL/GenBank/DDBJ whole genome shotgun (WGS) entry which is preliminary data.</text>
</comment>
<keyword evidence="3" id="KW-1185">Reference proteome</keyword>
<evidence type="ECO:0000313" key="3">
    <source>
        <dbReference type="Proteomes" id="UP001329430"/>
    </source>
</evidence>
<feature type="compositionally biased region" description="Basic and acidic residues" evidence="1">
    <location>
        <begin position="23"/>
        <end position="67"/>
    </location>
</feature>
<dbReference type="AlphaFoldDB" id="A0AAN7ZJV2"/>
<feature type="compositionally biased region" description="Basic residues" evidence="1">
    <location>
        <begin position="1"/>
        <end position="10"/>
    </location>
</feature>